<dbReference type="Proteomes" id="UP001496627">
    <property type="component" value="Unassembled WGS sequence"/>
</dbReference>
<accession>A0ABV0MBZ6</accession>
<name>A0ABV0MBZ6_9HYPH</name>
<keyword evidence="2" id="KW-1185">Reference proteome</keyword>
<evidence type="ECO:0000313" key="2">
    <source>
        <dbReference type="Proteomes" id="UP001496627"/>
    </source>
</evidence>
<evidence type="ECO:0000313" key="1">
    <source>
        <dbReference type="EMBL" id="MEQ1409427.1"/>
    </source>
</evidence>
<dbReference type="RefSeq" id="WP_210058797.1">
    <property type="nucleotide sequence ID" value="NZ_JBEAAL010000044.1"/>
</dbReference>
<protein>
    <submittedName>
        <fullName evidence="1">Uncharacterized protein</fullName>
    </submittedName>
</protein>
<proteinExistence type="predicted"/>
<gene>
    <name evidence="1" type="ORF">ABK249_31480</name>
</gene>
<comment type="caution">
    <text evidence="1">The sequence shown here is derived from an EMBL/GenBank/DDBJ whole genome shotgun (WGS) entry which is preliminary data.</text>
</comment>
<organism evidence="1 2">
    <name type="scientific">Neorhizobium phenanthreniclasticum</name>
    <dbReference type="NCBI Taxonomy" id="3157917"/>
    <lineage>
        <taxon>Bacteria</taxon>
        <taxon>Pseudomonadati</taxon>
        <taxon>Pseudomonadota</taxon>
        <taxon>Alphaproteobacteria</taxon>
        <taxon>Hyphomicrobiales</taxon>
        <taxon>Rhizobiaceae</taxon>
        <taxon>Rhizobium/Agrobacterium group</taxon>
        <taxon>Neorhizobium</taxon>
    </lineage>
</organism>
<dbReference type="EMBL" id="JBEAAL010000044">
    <property type="protein sequence ID" value="MEQ1409427.1"/>
    <property type="molecule type" value="Genomic_DNA"/>
</dbReference>
<reference evidence="1 2" key="1">
    <citation type="submission" date="2024-05" db="EMBL/GenBank/DDBJ databases">
        <title>Neorhizobium sp. Rsf11, a plant growth promoting and heavy metal resistant PAH-degrader.</title>
        <authorList>
            <person name="Golubev S.N."/>
            <person name="Muratova A.Y."/>
            <person name="Markelova M.I."/>
        </authorList>
    </citation>
    <scope>NUCLEOTIDE SEQUENCE [LARGE SCALE GENOMIC DNA]</scope>
    <source>
        <strain evidence="1 2">Rsf11</strain>
    </source>
</reference>
<sequence>MRLNSRHGRFDMLQKHEQGKGQFELLLAEFVAIGKKAKALDAADGAHRANELTDLRSEATRILKELVDRCQEMDATNEWRPFLAIALIAATAEGSDLLGFDLLELMDRILPN</sequence>